<keyword evidence="2" id="KW-1185">Reference proteome</keyword>
<sequence length="257" mass="26897">MPPKKSGASIKIKGSTSPEKKEAKKDAKKETKKEVSEQAVSREVFKPAQSMAQSKKSVTLDTEELASFLEGPATSPTAHKGALDSENSTGNKADDQGDVKLSTGSSFIQEPLPPGTRVVSKTERHRVITDEIGNGAPQRPPDSNNTTTTSFEAHVRMQMSLPRTAATTSAGSADATAAGGLESCRCRGPSRPRCPDCGQVRDTRDCTRCCSSSTASSDSYSQDDDDDADASASTLASSACSSCHSEIGTMMHSSASG</sequence>
<name>A0AC60P901_IXOPE</name>
<organism evidence="1 2">
    <name type="scientific">Ixodes persulcatus</name>
    <name type="common">Taiga tick</name>
    <dbReference type="NCBI Taxonomy" id="34615"/>
    <lineage>
        <taxon>Eukaryota</taxon>
        <taxon>Metazoa</taxon>
        <taxon>Ecdysozoa</taxon>
        <taxon>Arthropoda</taxon>
        <taxon>Chelicerata</taxon>
        <taxon>Arachnida</taxon>
        <taxon>Acari</taxon>
        <taxon>Parasitiformes</taxon>
        <taxon>Ixodida</taxon>
        <taxon>Ixodoidea</taxon>
        <taxon>Ixodidae</taxon>
        <taxon>Ixodinae</taxon>
        <taxon>Ixodes</taxon>
    </lineage>
</organism>
<evidence type="ECO:0000313" key="1">
    <source>
        <dbReference type="EMBL" id="KAG0415963.1"/>
    </source>
</evidence>
<evidence type="ECO:0000313" key="2">
    <source>
        <dbReference type="Proteomes" id="UP000805193"/>
    </source>
</evidence>
<reference evidence="1 2" key="1">
    <citation type="journal article" date="2020" name="Cell">
        <title>Large-Scale Comparative Analyses of Tick Genomes Elucidate Their Genetic Diversity and Vector Capacities.</title>
        <authorList>
            <consortium name="Tick Genome and Microbiome Consortium (TIGMIC)"/>
            <person name="Jia N."/>
            <person name="Wang J."/>
            <person name="Shi W."/>
            <person name="Du L."/>
            <person name="Sun Y."/>
            <person name="Zhan W."/>
            <person name="Jiang J.F."/>
            <person name="Wang Q."/>
            <person name="Zhang B."/>
            <person name="Ji P."/>
            <person name="Bell-Sakyi L."/>
            <person name="Cui X.M."/>
            <person name="Yuan T.T."/>
            <person name="Jiang B.G."/>
            <person name="Yang W.F."/>
            <person name="Lam T.T."/>
            <person name="Chang Q.C."/>
            <person name="Ding S.J."/>
            <person name="Wang X.J."/>
            <person name="Zhu J.G."/>
            <person name="Ruan X.D."/>
            <person name="Zhao L."/>
            <person name="Wei J.T."/>
            <person name="Ye R.Z."/>
            <person name="Que T.C."/>
            <person name="Du C.H."/>
            <person name="Zhou Y.H."/>
            <person name="Cheng J.X."/>
            <person name="Dai P.F."/>
            <person name="Guo W.B."/>
            <person name="Han X.H."/>
            <person name="Huang E.J."/>
            <person name="Li L.F."/>
            <person name="Wei W."/>
            <person name="Gao Y.C."/>
            <person name="Liu J.Z."/>
            <person name="Shao H.Z."/>
            <person name="Wang X."/>
            <person name="Wang C.C."/>
            <person name="Yang T.C."/>
            <person name="Huo Q.B."/>
            <person name="Li W."/>
            <person name="Chen H.Y."/>
            <person name="Chen S.E."/>
            <person name="Zhou L.G."/>
            <person name="Ni X.B."/>
            <person name="Tian J.H."/>
            <person name="Sheng Y."/>
            <person name="Liu T."/>
            <person name="Pan Y.S."/>
            <person name="Xia L.Y."/>
            <person name="Li J."/>
            <person name="Zhao F."/>
            <person name="Cao W.C."/>
        </authorList>
    </citation>
    <scope>NUCLEOTIDE SEQUENCE [LARGE SCALE GENOMIC DNA]</scope>
    <source>
        <strain evidence="1">Iper-2018</strain>
    </source>
</reference>
<protein>
    <submittedName>
        <fullName evidence="1">Uncharacterized protein</fullName>
    </submittedName>
</protein>
<gene>
    <name evidence="1" type="ORF">HPB47_006862</name>
</gene>
<comment type="caution">
    <text evidence="1">The sequence shown here is derived from an EMBL/GenBank/DDBJ whole genome shotgun (WGS) entry which is preliminary data.</text>
</comment>
<dbReference type="Proteomes" id="UP000805193">
    <property type="component" value="Unassembled WGS sequence"/>
</dbReference>
<accession>A0AC60P901</accession>
<dbReference type="EMBL" id="JABSTQ010011002">
    <property type="protein sequence ID" value="KAG0415963.1"/>
    <property type="molecule type" value="Genomic_DNA"/>
</dbReference>
<proteinExistence type="predicted"/>